<reference evidence="3" key="1">
    <citation type="submission" date="2020-05" db="EMBL/GenBank/DDBJ databases">
        <authorList>
            <person name="Chiriac C."/>
            <person name="Salcher M."/>
            <person name="Ghai R."/>
            <person name="Kavagutti S V."/>
        </authorList>
    </citation>
    <scope>NUCLEOTIDE SEQUENCE</scope>
</reference>
<proteinExistence type="inferred from homology"/>
<dbReference type="HAMAP" id="MF_00197">
    <property type="entry name" value="DAP_epimerase"/>
    <property type="match status" value="1"/>
</dbReference>
<comment type="similarity">
    <text evidence="1">Belongs to the diaminopimelate epimerase family.</text>
</comment>
<dbReference type="GO" id="GO:0008837">
    <property type="term" value="F:diaminopimelate epimerase activity"/>
    <property type="evidence" value="ECO:0007669"/>
    <property type="project" value="InterPro"/>
</dbReference>
<name>A0A6J6C929_9ZZZZ</name>
<dbReference type="InterPro" id="IPR001653">
    <property type="entry name" value="DAP_epimerase_DapF"/>
</dbReference>
<dbReference type="NCBIfam" id="TIGR00652">
    <property type="entry name" value="DapF"/>
    <property type="match status" value="1"/>
</dbReference>
<evidence type="ECO:0000313" key="3">
    <source>
        <dbReference type="EMBL" id="CAB4547880.1"/>
    </source>
</evidence>
<accession>A0A6J6C929</accession>
<dbReference type="PANTHER" id="PTHR31689:SF0">
    <property type="entry name" value="DIAMINOPIMELATE EPIMERASE"/>
    <property type="match status" value="1"/>
</dbReference>
<evidence type="ECO:0000256" key="1">
    <source>
        <dbReference type="ARBA" id="ARBA00010219"/>
    </source>
</evidence>
<protein>
    <submittedName>
        <fullName evidence="3">Unannotated protein</fullName>
    </submittedName>
</protein>
<keyword evidence="2" id="KW-0413">Isomerase</keyword>
<dbReference type="Gene3D" id="3.10.310.10">
    <property type="entry name" value="Diaminopimelate Epimerase, Chain A, domain 1"/>
    <property type="match status" value="2"/>
</dbReference>
<dbReference type="SUPFAM" id="SSF54506">
    <property type="entry name" value="Diaminopimelate epimerase-like"/>
    <property type="match status" value="2"/>
</dbReference>
<organism evidence="3">
    <name type="scientific">freshwater metagenome</name>
    <dbReference type="NCBI Taxonomy" id="449393"/>
    <lineage>
        <taxon>unclassified sequences</taxon>
        <taxon>metagenomes</taxon>
        <taxon>ecological metagenomes</taxon>
    </lineage>
</organism>
<dbReference type="AlphaFoldDB" id="A0A6J6C929"/>
<dbReference type="Pfam" id="PF01678">
    <property type="entry name" value="DAP_epimerase"/>
    <property type="match status" value="2"/>
</dbReference>
<dbReference type="EMBL" id="CAEZSL010000120">
    <property type="protein sequence ID" value="CAB4547880.1"/>
    <property type="molecule type" value="Genomic_DNA"/>
</dbReference>
<dbReference type="PANTHER" id="PTHR31689">
    <property type="entry name" value="DIAMINOPIMELATE EPIMERASE, CHLOROPLASTIC"/>
    <property type="match status" value="1"/>
</dbReference>
<sequence length="271" mass="28796">MDIRLTKHHGLGNDFLVLDLAQGTPPIAWAELARRWCDRRFGVGADGLLLLDIQGPQHLSMVLFNADGSRAEMSGNGIRCLVQAAHRQGNASSSLATTYRVETDAGQRIVRVEDGDESETLQISVDMGQITDLDEPQNWSDLQCNPDRPVRHLSLGNPHAVVGVDDLDDVDLQKLGALVPQVNLEIIAAGPEIDAITMRVHERGAGITLACGTGACAAAEAALAWGLVPASTPEVIVHMAGGDARVRIDLASRTATLIGPSVFIASLSVHV</sequence>
<gene>
    <name evidence="3" type="ORF">UFOPK1421_01070</name>
</gene>
<dbReference type="GO" id="GO:0009089">
    <property type="term" value="P:lysine biosynthetic process via diaminopimelate"/>
    <property type="evidence" value="ECO:0007669"/>
    <property type="project" value="InterPro"/>
</dbReference>
<dbReference type="GO" id="GO:0005829">
    <property type="term" value="C:cytosol"/>
    <property type="evidence" value="ECO:0007669"/>
    <property type="project" value="TreeGrafter"/>
</dbReference>
<evidence type="ECO:0000256" key="2">
    <source>
        <dbReference type="ARBA" id="ARBA00023235"/>
    </source>
</evidence>